<dbReference type="InterPro" id="IPR011793">
    <property type="entry name" value="YbdK"/>
</dbReference>
<dbReference type="GO" id="GO:0005524">
    <property type="term" value="F:ATP binding"/>
    <property type="evidence" value="ECO:0007669"/>
    <property type="project" value="UniProtKB-KW"/>
</dbReference>
<dbReference type="EMBL" id="CP038799">
    <property type="protein sequence ID" value="QIV82110.1"/>
    <property type="molecule type" value="Genomic_DNA"/>
</dbReference>
<sequence length="366" mass="39439">MSNHPTFGVEEEFLLIDPDSGEPVPLNTRVAEIAKADGVELQLELTSCQVETATEVADTVAGLRSQLQRLRRVAGTAADAAGARLLAVGLPPTLPRQFPITDTPRYGRIAKQFGMIAHEQGISGCHVHVAVPNRAAAIRVSNRIRQWLPLLLALTANSAIYRNADSGHASWRHVLWSRWPSAGPPPYFDSLDDYDGAVQMMQDIGAMLDDGMVYWDVRPSANFPTVEVRVSDVPATIAESVLLAALTRGAVMTALEEDERGVGVSPIASHAVDAAYWKSAHDGLDGQAVDLLGGYGAAPAYELLRAFVDMIAPALRRVGDLEFVTDELSRIHEQGNGAMRQRAAWERRGQVSDVIESSAAATVEGC</sequence>
<dbReference type="PANTHER" id="PTHR36510">
    <property type="entry name" value="GLUTAMATE--CYSTEINE LIGASE 2-RELATED"/>
    <property type="match status" value="1"/>
</dbReference>
<reference evidence="6 7" key="1">
    <citation type="submission" date="2019-04" db="EMBL/GenBank/DDBJ databases">
        <title>Draft, Whole-Genome Sequence of the Anthracene-degrading Mycobacterium frederiksbergense LB501T, Isolated from a Polycyclic Aromatic Hydrocarbon (PAH)-Contaminated Soil.</title>
        <authorList>
            <person name="Augelletti F."/>
        </authorList>
    </citation>
    <scope>NUCLEOTIDE SEQUENCE [LARGE SCALE GENOMIC DNA]</scope>
    <source>
        <strain evidence="6 7">LB 501T</strain>
    </source>
</reference>
<dbReference type="Pfam" id="PF04107">
    <property type="entry name" value="GCS2"/>
    <property type="match status" value="1"/>
</dbReference>
<dbReference type="NCBIfam" id="TIGR02050">
    <property type="entry name" value="gshA_cyan_rel"/>
    <property type="match status" value="1"/>
</dbReference>
<evidence type="ECO:0000313" key="6">
    <source>
        <dbReference type="EMBL" id="QIV82110.1"/>
    </source>
</evidence>
<dbReference type="PANTHER" id="PTHR36510:SF1">
    <property type="entry name" value="GLUTAMATE--CYSTEINE LIGASE 2-RELATED"/>
    <property type="match status" value="1"/>
</dbReference>
<evidence type="ECO:0000313" key="7">
    <source>
        <dbReference type="Proteomes" id="UP000501849"/>
    </source>
</evidence>
<dbReference type="InterPro" id="IPR050141">
    <property type="entry name" value="GCL_type2/YbdK_subfam"/>
</dbReference>
<dbReference type="NCBIfam" id="NF010041">
    <property type="entry name" value="PRK13517.1-1"/>
    <property type="match status" value="1"/>
</dbReference>
<gene>
    <name evidence="6" type="ORF">EXE63_15435</name>
</gene>
<dbReference type="Gene3D" id="3.30.590.20">
    <property type="match status" value="1"/>
</dbReference>
<comment type="similarity">
    <text evidence="5">Belongs to the glutamate--cysteine ligase type 2 family. YbdK subfamily.</text>
</comment>
<dbReference type="EC" id="6.3.2.2" evidence="5"/>
<dbReference type="HAMAP" id="MF_01609">
    <property type="entry name" value="Glu_cys_ligase_2"/>
    <property type="match status" value="1"/>
</dbReference>
<dbReference type="KEGG" id="mfre:EXE63_15435"/>
<dbReference type="Proteomes" id="UP000501849">
    <property type="component" value="Chromosome"/>
</dbReference>
<evidence type="ECO:0000256" key="1">
    <source>
        <dbReference type="ARBA" id="ARBA00022598"/>
    </source>
</evidence>
<dbReference type="RefSeq" id="WP_168142638.1">
    <property type="nucleotide sequence ID" value="NZ_CP038799.1"/>
</dbReference>
<dbReference type="AlphaFoldDB" id="A0A6H0S4N0"/>
<dbReference type="InterPro" id="IPR006336">
    <property type="entry name" value="GCS2"/>
</dbReference>
<comment type="catalytic activity">
    <reaction evidence="4 5">
        <text>L-cysteine + L-glutamate + ATP = gamma-L-glutamyl-L-cysteine + ADP + phosphate + H(+)</text>
        <dbReference type="Rhea" id="RHEA:13285"/>
        <dbReference type="ChEBI" id="CHEBI:15378"/>
        <dbReference type="ChEBI" id="CHEBI:29985"/>
        <dbReference type="ChEBI" id="CHEBI:30616"/>
        <dbReference type="ChEBI" id="CHEBI:35235"/>
        <dbReference type="ChEBI" id="CHEBI:43474"/>
        <dbReference type="ChEBI" id="CHEBI:58173"/>
        <dbReference type="ChEBI" id="CHEBI:456216"/>
        <dbReference type="EC" id="6.3.2.2"/>
    </reaction>
</comment>
<name>A0A6H0S4N0_9MYCO</name>
<keyword evidence="7" id="KW-1185">Reference proteome</keyword>
<keyword evidence="3 5" id="KW-0067">ATP-binding</keyword>
<comment type="function">
    <text evidence="5">ATP-dependent carboxylate-amine ligase which exhibits weak glutamate--cysteine ligase activity.</text>
</comment>
<dbReference type="InterPro" id="IPR014746">
    <property type="entry name" value="Gln_synth/guanido_kin_cat_dom"/>
</dbReference>
<evidence type="ECO:0000256" key="3">
    <source>
        <dbReference type="ARBA" id="ARBA00022840"/>
    </source>
</evidence>
<dbReference type="GO" id="GO:0004357">
    <property type="term" value="F:glutamate-cysteine ligase activity"/>
    <property type="evidence" value="ECO:0007669"/>
    <property type="project" value="UniProtKB-EC"/>
</dbReference>
<evidence type="ECO:0000256" key="4">
    <source>
        <dbReference type="ARBA" id="ARBA00048819"/>
    </source>
</evidence>
<proteinExistence type="inferred from homology"/>
<dbReference type="SUPFAM" id="SSF55931">
    <property type="entry name" value="Glutamine synthetase/guanido kinase"/>
    <property type="match status" value="1"/>
</dbReference>
<evidence type="ECO:0000256" key="2">
    <source>
        <dbReference type="ARBA" id="ARBA00022741"/>
    </source>
</evidence>
<keyword evidence="2 5" id="KW-0547">Nucleotide-binding</keyword>
<evidence type="ECO:0000256" key="5">
    <source>
        <dbReference type="HAMAP-Rule" id="MF_01609"/>
    </source>
</evidence>
<dbReference type="GO" id="GO:0042398">
    <property type="term" value="P:modified amino acid biosynthetic process"/>
    <property type="evidence" value="ECO:0007669"/>
    <property type="project" value="InterPro"/>
</dbReference>
<keyword evidence="1 5" id="KW-0436">Ligase</keyword>
<organism evidence="6 7">
    <name type="scientific">Mycolicibacterium frederiksbergense</name>
    <dbReference type="NCBI Taxonomy" id="117567"/>
    <lineage>
        <taxon>Bacteria</taxon>
        <taxon>Bacillati</taxon>
        <taxon>Actinomycetota</taxon>
        <taxon>Actinomycetes</taxon>
        <taxon>Mycobacteriales</taxon>
        <taxon>Mycobacteriaceae</taxon>
        <taxon>Mycolicibacterium</taxon>
    </lineage>
</organism>
<accession>A0A6H0S4N0</accession>
<protein>
    <recommendedName>
        <fullName evidence="5">Putative glutamate--cysteine ligase 2</fullName>
        <ecNumber evidence="5">6.3.2.2</ecNumber>
    </recommendedName>
    <alternativeName>
        <fullName evidence="5">Gamma-glutamylcysteine synthetase 2</fullName>
        <shortName evidence="5">GCS 2</shortName>
        <shortName evidence="5">Gamma-GCS 2</shortName>
    </alternativeName>
</protein>